<evidence type="ECO:0000313" key="1">
    <source>
        <dbReference type="EMBL" id="MCI17282.1"/>
    </source>
</evidence>
<name>A0A392Q049_9FABA</name>
<protein>
    <submittedName>
        <fullName evidence="1">Uncharacterized protein</fullName>
    </submittedName>
</protein>
<dbReference type="EMBL" id="LXQA010104736">
    <property type="protein sequence ID" value="MCI17282.1"/>
    <property type="molecule type" value="Genomic_DNA"/>
</dbReference>
<dbReference type="CDD" id="cd06222">
    <property type="entry name" value="RNase_H_like"/>
    <property type="match status" value="1"/>
</dbReference>
<reference evidence="1 2" key="1">
    <citation type="journal article" date="2018" name="Front. Plant Sci.">
        <title>Red Clover (Trifolium pratense) and Zigzag Clover (T. medium) - A Picture of Genomic Similarities and Differences.</title>
        <authorList>
            <person name="Dluhosova J."/>
            <person name="Istvanek J."/>
            <person name="Nedelnik J."/>
            <person name="Repkova J."/>
        </authorList>
    </citation>
    <scope>NUCLEOTIDE SEQUENCE [LARGE SCALE GENOMIC DNA]</scope>
    <source>
        <strain evidence="2">cv. 10/8</strain>
        <tissue evidence="1">Leaf</tissue>
    </source>
</reference>
<sequence>MLLETVLSPLAYDMVECAVIVANKVQQYEEASNHGDFACSVVASGCGMGEAVRLNTDGAAKGELGSAGCGGLLRGCSGEWLYGFSKNVGRCSECMDSRRFENGFGP</sequence>
<dbReference type="Proteomes" id="UP000265520">
    <property type="component" value="Unassembled WGS sequence"/>
</dbReference>
<comment type="caution">
    <text evidence="1">The sequence shown here is derived from an EMBL/GenBank/DDBJ whole genome shotgun (WGS) entry which is preliminary data.</text>
</comment>
<accession>A0A392Q049</accession>
<dbReference type="AlphaFoldDB" id="A0A392Q049"/>
<evidence type="ECO:0000313" key="2">
    <source>
        <dbReference type="Proteomes" id="UP000265520"/>
    </source>
</evidence>
<keyword evidence="2" id="KW-1185">Reference proteome</keyword>
<organism evidence="1 2">
    <name type="scientific">Trifolium medium</name>
    <dbReference type="NCBI Taxonomy" id="97028"/>
    <lineage>
        <taxon>Eukaryota</taxon>
        <taxon>Viridiplantae</taxon>
        <taxon>Streptophyta</taxon>
        <taxon>Embryophyta</taxon>
        <taxon>Tracheophyta</taxon>
        <taxon>Spermatophyta</taxon>
        <taxon>Magnoliopsida</taxon>
        <taxon>eudicotyledons</taxon>
        <taxon>Gunneridae</taxon>
        <taxon>Pentapetalae</taxon>
        <taxon>rosids</taxon>
        <taxon>fabids</taxon>
        <taxon>Fabales</taxon>
        <taxon>Fabaceae</taxon>
        <taxon>Papilionoideae</taxon>
        <taxon>50 kb inversion clade</taxon>
        <taxon>NPAAA clade</taxon>
        <taxon>Hologalegina</taxon>
        <taxon>IRL clade</taxon>
        <taxon>Trifolieae</taxon>
        <taxon>Trifolium</taxon>
    </lineage>
</organism>
<dbReference type="InterPro" id="IPR044730">
    <property type="entry name" value="RNase_H-like_dom_plant"/>
</dbReference>
<proteinExistence type="predicted"/>